<protein>
    <submittedName>
        <fullName evidence="1">Uncharacterized protein</fullName>
    </submittedName>
</protein>
<organism evidence="1 2">
    <name type="scientific">Dibothriocephalus latus</name>
    <name type="common">Fish tapeworm</name>
    <name type="synonym">Diphyllobothrium latum</name>
    <dbReference type="NCBI Taxonomy" id="60516"/>
    <lineage>
        <taxon>Eukaryota</taxon>
        <taxon>Metazoa</taxon>
        <taxon>Spiralia</taxon>
        <taxon>Lophotrochozoa</taxon>
        <taxon>Platyhelminthes</taxon>
        <taxon>Cestoda</taxon>
        <taxon>Eucestoda</taxon>
        <taxon>Diphyllobothriidea</taxon>
        <taxon>Diphyllobothriidae</taxon>
        <taxon>Dibothriocephalus</taxon>
    </lineage>
</organism>
<keyword evidence="2" id="KW-1185">Reference proteome</keyword>
<reference evidence="1 2" key="1">
    <citation type="submission" date="2018-11" db="EMBL/GenBank/DDBJ databases">
        <authorList>
            <consortium name="Pathogen Informatics"/>
        </authorList>
    </citation>
    <scope>NUCLEOTIDE SEQUENCE [LARGE SCALE GENOMIC DNA]</scope>
</reference>
<dbReference type="EMBL" id="UYRU01055742">
    <property type="protein sequence ID" value="VDN13163.1"/>
    <property type="molecule type" value="Genomic_DNA"/>
</dbReference>
<name>A0A3P7LQB8_DIBLA</name>
<evidence type="ECO:0000313" key="1">
    <source>
        <dbReference type="EMBL" id="VDN13163.1"/>
    </source>
</evidence>
<dbReference type="AlphaFoldDB" id="A0A3P7LQB8"/>
<dbReference type="Proteomes" id="UP000281553">
    <property type="component" value="Unassembled WGS sequence"/>
</dbReference>
<gene>
    <name evidence="1" type="ORF">DILT_LOCUS8994</name>
</gene>
<accession>A0A3P7LQB8</accession>
<evidence type="ECO:0000313" key="2">
    <source>
        <dbReference type="Proteomes" id="UP000281553"/>
    </source>
</evidence>
<proteinExistence type="predicted"/>
<sequence length="181" mass="20689">MYFKTFSGGLQALIRWTFIKDWPLLLDDLHEDIWMNFMHDTMLEDTCMCDCKDNSGLLTHGIRRRAGSKEVAARQVGDCRMSSVVLNSISVMMVPGMFVTFLTQLTLAEKVNPDKIGIARQIRCIMKRFTGTQNYLQLVENRGFDVEKIRHETSHQLKPVSVQTLELPLVGATLQRICGHK</sequence>